<sequence length="72" mass="8187">MNLANQAKSKMKTRISKEHREDVYTRGQHKFPGIDFFLTTNLIGDSSKGVKGYSISKFNLSQSSTKKSNLYQ</sequence>
<dbReference type="VEuPathDB" id="TrichDB:TRFO_22607"/>
<evidence type="ECO:0000313" key="3">
    <source>
        <dbReference type="Proteomes" id="UP000179807"/>
    </source>
</evidence>
<protein>
    <submittedName>
        <fullName evidence="2">Uncharacterized protein</fullName>
    </submittedName>
</protein>
<dbReference type="AlphaFoldDB" id="A0A1J4KCS8"/>
<gene>
    <name evidence="2" type="ORF">TRFO_22607</name>
</gene>
<name>A0A1J4KCS8_9EUKA</name>
<accession>A0A1J4KCS8</accession>
<keyword evidence="3" id="KW-1185">Reference proteome</keyword>
<dbReference type="GeneID" id="94837361"/>
<evidence type="ECO:0000313" key="2">
    <source>
        <dbReference type="EMBL" id="OHT08778.1"/>
    </source>
</evidence>
<feature type="region of interest" description="Disordered" evidence="1">
    <location>
        <begin position="1"/>
        <end position="23"/>
    </location>
</feature>
<comment type="caution">
    <text evidence="2">The sequence shown here is derived from an EMBL/GenBank/DDBJ whole genome shotgun (WGS) entry which is preliminary data.</text>
</comment>
<dbReference type="Proteomes" id="UP000179807">
    <property type="component" value="Unassembled WGS sequence"/>
</dbReference>
<evidence type="ECO:0000256" key="1">
    <source>
        <dbReference type="SAM" id="MobiDB-lite"/>
    </source>
</evidence>
<organism evidence="2 3">
    <name type="scientific">Tritrichomonas foetus</name>
    <dbReference type="NCBI Taxonomy" id="1144522"/>
    <lineage>
        <taxon>Eukaryota</taxon>
        <taxon>Metamonada</taxon>
        <taxon>Parabasalia</taxon>
        <taxon>Tritrichomonadida</taxon>
        <taxon>Tritrichomonadidae</taxon>
        <taxon>Tritrichomonas</taxon>
    </lineage>
</organism>
<proteinExistence type="predicted"/>
<dbReference type="RefSeq" id="XP_068361914.1">
    <property type="nucleotide sequence ID" value="XM_068502657.1"/>
</dbReference>
<reference evidence="2" key="1">
    <citation type="submission" date="2016-10" db="EMBL/GenBank/DDBJ databases">
        <authorList>
            <person name="Benchimol M."/>
            <person name="Almeida L.G."/>
            <person name="Vasconcelos A.T."/>
            <person name="Perreira-Neves A."/>
            <person name="Rosa I.A."/>
            <person name="Tasca T."/>
            <person name="Bogo M.R."/>
            <person name="de Souza W."/>
        </authorList>
    </citation>
    <scope>NUCLEOTIDE SEQUENCE [LARGE SCALE GENOMIC DNA]</scope>
    <source>
        <strain evidence="2">K</strain>
    </source>
</reference>
<dbReference type="EMBL" id="MLAK01000658">
    <property type="protein sequence ID" value="OHT08778.1"/>
    <property type="molecule type" value="Genomic_DNA"/>
</dbReference>